<reference evidence="10" key="1">
    <citation type="submission" date="2022-01" db="EMBL/GenBank/DDBJ databases">
        <authorList>
            <person name="King R."/>
        </authorList>
    </citation>
    <scope>NUCLEOTIDE SEQUENCE</scope>
</reference>
<keyword evidence="11" id="KW-1185">Reference proteome</keyword>
<evidence type="ECO:0000256" key="5">
    <source>
        <dbReference type="ARBA" id="ARBA00022692"/>
    </source>
</evidence>
<feature type="transmembrane region" description="Helical" evidence="8">
    <location>
        <begin position="445"/>
        <end position="463"/>
    </location>
</feature>
<feature type="transmembrane region" description="Helical" evidence="8">
    <location>
        <begin position="168"/>
        <end position="189"/>
    </location>
</feature>
<feature type="transmembrane region" description="Helical" evidence="8">
    <location>
        <begin position="75"/>
        <end position="98"/>
    </location>
</feature>
<dbReference type="PROSITE" id="PS00216">
    <property type="entry name" value="SUGAR_TRANSPORT_1"/>
    <property type="match status" value="2"/>
</dbReference>
<accession>A0A9P0GCW7</accession>
<dbReference type="OrthoDB" id="6696619at2759"/>
<dbReference type="InterPro" id="IPR020846">
    <property type="entry name" value="MFS_dom"/>
</dbReference>
<feature type="domain" description="Major facilitator superfamily (MFS) profile" evidence="9">
    <location>
        <begin position="41"/>
        <end position="467"/>
    </location>
</feature>
<evidence type="ECO:0000256" key="1">
    <source>
        <dbReference type="ARBA" id="ARBA00004651"/>
    </source>
</evidence>
<dbReference type="InterPro" id="IPR050549">
    <property type="entry name" value="MFS_Trehalose_Transporter"/>
</dbReference>
<evidence type="ECO:0000256" key="8">
    <source>
        <dbReference type="SAM" id="Phobius"/>
    </source>
</evidence>
<dbReference type="SUPFAM" id="SSF103473">
    <property type="entry name" value="MFS general substrate transporter"/>
    <property type="match status" value="1"/>
</dbReference>
<comment type="subcellular location">
    <subcellularLocation>
        <location evidence="1">Cell membrane</location>
        <topology evidence="1">Multi-pass membrane protein</topology>
    </subcellularLocation>
</comment>
<evidence type="ECO:0000313" key="11">
    <source>
        <dbReference type="Proteomes" id="UP001153636"/>
    </source>
</evidence>
<dbReference type="InterPro" id="IPR005829">
    <property type="entry name" value="Sugar_transporter_CS"/>
</dbReference>
<feature type="transmembrane region" description="Helical" evidence="8">
    <location>
        <begin position="278"/>
        <end position="303"/>
    </location>
</feature>
<protein>
    <recommendedName>
        <fullName evidence="9">Major facilitator superfamily (MFS) profile domain-containing protein</fullName>
    </recommendedName>
</protein>
<organism evidence="10 11">
    <name type="scientific">Psylliodes chrysocephalus</name>
    <dbReference type="NCBI Taxonomy" id="3402493"/>
    <lineage>
        <taxon>Eukaryota</taxon>
        <taxon>Metazoa</taxon>
        <taxon>Ecdysozoa</taxon>
        <taxon>Arthropoda</taxon>
        <taxon>Hexapoda</taxon>
        <taxon>Insecta</taxon>
        <taxon>Pterygota</taxon>
        <taxon>Neoptera</taxon>
        <taxon>Endopterygota</taxon>
        <taxon>Coleoptera</taxon>
        <taxon>Polyphaga</taxon>
        <taxon>Cucujiformia</taxon>
        <taxon>Chrysomeloidea</taxon>
        <taxon>Chrysomelidae</taxon>
        <taxon>Galerucinae</taxon>
        <taxon>Alticini</taxon>
        <taxon>Psylliodes</taxon>
    </lineage>
</organism>
<dbReference type="AlphaFoldDB" id="A0A9P0GCW7"/>
<proteinExistence type="predicted"/>
<dbReference type="GO" id="GO:0022857">
    <property type="term" value="F:transmembrane transporter activity"/>
    <property type="evidence" value="ECO:0007669"/>
    <property type="project" value="InterPro"/>
</dbReference>
<dbReference type="PANTHER" id="PTHR48021">
    <property type="match status" value="1"/>
</dbReference>
<name>A0A9P0GCW7_9CUCU</name>
<dbReference type="EMBL" id="OV651817">
    <property type="protein sequence ID" value="CAH1111079.1"/>
    <property type="molecule type" value="Genomic_DNA"/>
</dbReference>
<keyword evidence="7 8" id="KW-0472">Membrane</keyword>
<feature type="transmembrane region" description="Helical" evidence="8">
    <location>
        <begin position="341"/>
        <end position="362"/>
    </location>
</feature>
<feature type="transmembrane region" description="Helical" evidence="8">
    <location>
        <begin position="315"/>
        <end position="334"/>
    </location>
</feature>
<evidence type="ECO:0000259" key="9">
    <source>
        <dbReference type="PROSITE" id="PS50850"/>
    </source>
</evidence>
<dbReference type="PANTHER" id="PTHR48021:SF47">
    <property type="entry name" value="GH17672P"/>
    <property type="match status" value="1"/>
</dbReference>
<dbReference type="FunFam" id="1.20.1250.20:FF:000218">
    <property type="entry name" value="facilitated trehalose transporter Tret1"/>
    <property type="match status" value="1"/>
</dbReference>
<feature type="transmembrane region" description="Helical" evidence="8">
    <location>
        <begin position="418"/>
        <end position="439"/>
    </location>
</feature>
<evidence type="ECO:0000256" key="3">
    <source>
        <dbReference type="ARBA" id="ARBA00022475"/>
    </source>
</evidence>
<keyword evidence="3" id="KW-1003">Cell membrane</keyword>
<sequence length="480" mass="53561">MIESKCKESFLQNGTKQICSGIDKKSNTFPWLLYFSGLTANLLAVNAGFCMAWLSPVLLKLQSNDTTINPLGVPVTIPQISIMGSIPPIAGIIGLIVSVKISDFLGRKKILIITAVAFLCSVIITTFANHIYFYYSFLFFRGYAVASYIYCIPVYINEISEDGNRGRMGCLMGIAIPLGVLLGFLFGPITSVRGFTLICGIPVLLHLILSIFTPESPVFLTLKGRKMECLRTLERLRMIKNVAELEKEYEKMQMYAANRRTNRNFLDIFRNRATRKAFLISTGVCIVQQFSGIYTFLAFMGTIFDKTGVASGNTFGIITGFVQVGMSLIAVLLVDRLGRRSLLLTSSITISISLFLLGFYFYLQHIESVLFENLTWVPVFGISLYLIGYGLGLECLPMVLASELFPNDLRAKGCGSTLVMNNLAIFFVSFCFPLVSAYLGVEYCMWFFSSSCFLGFIVMFFVLPETKGKSFIKIQEMLEK</sequence>
<feature type="transmembrane region" description="Helical" evidence="8">
    <location>
        <begin position="138"/>
        <end position="156"/>
    </location>
</feature>
<keyword evidence="6 8" id="KW-1133">Transmembrane helix</keyword>
<dbReference type="PROSITE" id="PS50850">
    <property type="entry name" value="MFS"/>
    <property type="match status" value="1"/>
</dbReference>
<evidence type="ECO:0000256" key="4">
    <source>
        <dbReference type="ARBA" id="ARBA00022597"/>
    </source>
</evidence>
<evidence type="ECO:0000313" key="10">
    <source>
        <dbReference type="EMBL" id="CAH1111079.1"/>
    </source>
</evidence>
<gene>
    <name evidence="10" type="ORF">PSYICH_LOCUS11521</name>
</gene>
<feature type="transmembrane region" description="Helical" evidence="8">
    <location>
        <begin position="195"/>
        <end position="222"/>
    </location>
</feature>
<keyword evidence="4" id="KW-0762">Sugar transport</keyword>
<dbReference type="InterPro" id="IPR005828">
    <property type="entry name" value="MFS_sugar_transport-like"/>
</dbReference>
<feature type="transmembrane region" description="Helical" evidence="8">
    <location>
        <begin position="382"/>
        <end position="406"/>
    </location>
</feature>
<evidence type="ECO:0000256" key="6">
    <source>
        <dbReference type="ARBA" id="ARBA00022989"/>
    </source>
</evidence>
<evidence type="ECO:0000256" key="2">
    <source>
        <dbReference type="ARBA" id="ARBA00022448"/>
    </source>
</evidence>
<dbReference type="Proteomes" id="UP001153636">
    <property type="component" value="Chromosome 5"/>
</dbReference>
<dbReference type="GO" id="GO:0005886">
    <property type="term" value="C:plasma membrane"/>
    <property type="evidence" value="ECO:0007669"/>
    <property type="project" value="UniProtKB-SubCell"/>
</dbReference>
<dbReference type="Pfam" id="PF00083">
    <property type="entry name" value="Sugar_tr"/>
    <property type="match status" value="1"/>
</dbReference>
<keyword evidence="5 8" id="KW-0812">Transmembrane</keyword>
<keyword evidence="2" id="KW-0813">Transport</keyword>
<dbReference type="InterPro" id="IPR036259">
    <property type="entry name" value="MFS_trans_sf"/>
</dbReference>
<evidence type="ECO:0000256" key="7">
    <source>
        <dbReference type="ARBA" id="ARBA00023136"/>
    </source>
</evidence>
<feature type="transmembrane region" description="Helical" evidence="8">
    <location>
        <begin position="31"/>
        <end position="55"/>
    </location>
</feature>
<dbReference type="Gene3D" id="1.20.1250.20">
    <property type="entry name" value="MFS general substrate transporter like domains"/>
    <property type="match status" value="1"/>
</dbReference>
<feature type="transmembrane region" description="Helical" evidence="8">
    <location>
        <begin position="110"/>
        <end position="132"/>
    </location>
</feature>